<protein>
    <recommendedName>
        <fullName evidence="4">Sir2 silent information regulator family NAD-dependent deacetylase</fullName>
    </recommendedName>
</protein>
<dbReference type="Gene3D" id="2.60.120.10">
    <property type="entry name" value="Jelly Rolls"/>
    <property type="match status" value="1"/>
</dbReference>
<dbReference type="SUPFAM" id="SSF51182">
    <property type="entry name" value="RmlC-like cupins"/>
    <property type="match status" value="1"/>
</dbReference>
<gene>
    <name evidence="2" type="ORF">LHEH8_00900</name>
</gene>
<reference evidence="2" key="1">
    <citation type="submission" date="2020-07" db="EMBL/GenBank/DDBJ databases">
        <title>Draft genome sequence of Lactobacillus helveticus strain H-8.</title>
        <authorList>
            <person name="Endo A."/>
            <person name="Maeno S."/>
            <person name="Kido Y."/>
        </authorList>
    </citation>
    <scope>NUCLEOTIDE SEQUENCE</scope>
    <source>
        <strain evidence="2">H-8</strain>
    </source>
</reference>
<dbReference type="RefSeq" id="WP_236654032.1">
    <property type="nucleotide sequence ID" value="NZ_BLYP01000117.1"/>
</dbReference>
<dbReference type="Proteomes" id="UP000618094">
    <property type="component" value="Unassembled WGS sequence"/>
</dbReference>
<feature type="compositionally biased region" description="Basic and acidic residues" evidence="1">
    <location>
        <begin position="126"/>
        <end position="135"/>
    </location>
</feature>
<evidence type="ECO:0000256" key="1">
    <source>
        <dbReference type="SAM" id="MobiDB-lite"/>
    </source>
</evidence>
<dbReference type="AlphaFoldDB" id="A0A8H9F6T5"/>
<sequence length="266" mass="30230">MSVGAPLALNMAGKDFQINQKQVQAFQDFIQKYEDKKLVVLELGIGPRNQMIKVPSMQLVATAPHAHYITINKGELLIPSQIAEKSIGYSSSINAAFKELLTGKSYGAETQGPAAPEAKPQLTPEQKAKQDKVDSGIRPGSHPMYLTIEKDHPSLLHTVQYGQSWMYSIGDASIVHCFTQNGQYYKVRLGLDKNKMKFMAFMLIQKPLLRLKLLKIMELDFYKSLQNFRMVMMVQFMYQEKINYCNYFLLNVILLNDLVLKNKIVS</sequence>
<evidence type="ECO:0008006" key="4">
    <source>
        <dbReference type="Google" id="ProtNLM"/>
    </source>
</evidence>
<evidence type="ECO:0000313" key="3">
    <source>
        <dbReference type="Proteomes" id="UP000618094"/>
    </source>
</evidence>
<feature type="region of interest" description="Disordered" evidence="1">
    <location>
        <begin position="108"/>
        <end position="135"/>
    </location>
</feature>
<accession>A0A8H9F6T5</accession>
<proteinExistence type="predicted"/>
<dbReference type="InterPro" id="IPR014710">
    <property type="entry name" value="RmlC-like_jellyroll"/>
</dbReference>
<comment type="caution">
    <text evidence="2">The sequence shown here is derived from an EMBL/GenBank/DDBJ whole genome shotgun (WGS) entry which is preliminary data.</text>
</comment>
<dbReference type="EMBL" id="BLYO01000016">
    <property type="protein sequence ID" value="GFO98334.1"/>
    <property type="molecule type" value="Genomic_DNA"/>
</dbReference>
<name>A0A8H9F6T5_LACHE</name>
<organism evidence="2 3">
    <name type="scientific">Lactobacillus helveticus</name>
    <name type="common">Lactobacillus suntoryeus</name>
    <dbReference type="NCBI Taxonomy" id="1587"/>
    <lineage>
        <taxon>Bacteria</taxon>
        <taxon>Bacillati</taxon>
        <taxon>Bacillota</taxon>
        <taxon>Bacilli</taxon>
        <taxon>Lactobacillales</taxon>
        <taxon>Lactobacillaceae</taxon>
        <taxon>Lactobacillus</taxon>
    </lineage>
</organism>
<dbReference type="InterPro" id="IPR011051">
    <property type="entry name" value="RmlC_Cupin_sf"/>
</dbReference>
<evidence type="ECO:0000313" key="2">
    <source>
        <dbReference type="EMBL" id="GFO98334.1"/>
    </source>
</evidence>